<feature type="repeat" description="PPR" evidence="2">
    <location>
        <begin position="208"/>
        <end position="242"/>
    </location>
</feature>
<dbReference type="FunFam" id="1.25.40.10:FF:000343">
    <property type="entry name" value="Pentatricopeptide repeat-containing protein At3g58590"/>
    <property type="match status" value="1"/>
</dbReference>
<dbReference type="FunFam" id="1.25.40.10:FF:000344">
    <property type="entry name" value="Pentatricopeptide repeat-containing protein"/>
    <property type="match status" value="1"/>
</dbReference>
<dbReference type="Pfam" id="PF01535">
    <property type="entry name" value="PPR"/>
    <property type="match status" value="11"/>
</dbReference>
<feature type="repeat" description="PPR" evidence="2">
    <location>
        <begin position="312"/>
        <end position="346"/>
    </location>
</feature>
<accession>U5D5U1</accession>
<gene>
    <name evidence="3" type="ORF">AMTR_s00039p00023570</name>
</gene>
<dbReference type="FunFam" id="1.25.40.10:FF:000090">
    <property type="entry name" value="Pentatricopeptide repeat-containing protein, chloroplastic"/>
    <property type="match status" value="1"/>
</dbReference>
<dbReference type="AlphaFoldDB" id="U5D5U1"/>
<dbReference type="PROSITE" id="PS51375">
    <property type="entry name" value="PPR"/>
    <property type="match status" value="7"/>
</dbReference>
<dbReference type="InterPro" id="IPR046960">
    <property type="entry name" value="PPR_At4g14850-like_plant"/>
</dbReference>
<evidence type="ECO:0000256" key="2">
    <source>
        <dbReference type="PROSITE-ProRule" id="PRU00708"/>
    </source>
</evidence>
<feature type="repeat" description="PPR" evidence="2">
    <location>
        <begin position="75"/>
        <end position="105"/>
    </location>
</feature>
<feature type="repeat" description="PPR" evidence="2">
    <location>
        <begin position="517"/>
        <end position="551"/>
    </location>
</feature>
<evidence type="ECO:0008006" key="5">
    <source>
        <dbReference type="Google" id="ProtNLM"/>
    </source>
</evidence>
<dbReference type="PANTHER" id="PTHR24015:SF548">
    <property type="entry name" value="OS08G0340900 PROTEIN"/>
    <property type="match status" value="1"/>
</dbReference>
<dbReference type="PANTHER" id="PTHR24015">
    <property type="entry name" value="OS07G0578800 PROTEIN-RELATED"/>
    <property type="match status" value="1"/>
</dbReference>
<sequence length="698" mass="77438">MTVEDSVSYNVIIRGFGLNGFEEEALMVFNRMVGLGFSPCSFAVKSALQSSAELRYFREGMSIHGYVLRNGLVPETSVCNSLISMYAKWGRIDIAEKVFDNMGERDLVSWNAMISGFCQNGFGTEALGVFVSMKREKTWVFNEVTLLGLVQACGLSRNLDSGASLHAHLTGLGFLSNVWIKTSIMDMYAKCSRVDYATKVFEELHDKSLVSWNSLIAGYCQNGYEIEALELFHLMLQDTYLRPDCITMANVLPAYIGLGDLQLGQCIHGFIIKQGFDLNSDFVLATVIIDMYAKCLDIESGFELFMILDNPTLASWNAMIFGFVLNCQASDGLRLFNQMLQSGHMPDSVTVTAILQACSVLGSSRLGLSIHSFILRRNSMALSLCVSNALLDMYVKWGRLEIAKVLFNNMHEKNCVSYNTIIFGNAKVGLPIETFELFNEMRYENQHEQASIAIIGVLQACARSGDLRLGESIHTQVLKCGFQCDNFVTNSLMDMYAKCGSFNSAHHLFNQFGPVRETSSWNVMIAACGIHGYGKEACHLMENAENDGYVPDSITFVNLLSACSHSGLIKEGCKYFRIMIEKYGIHPSSEHLGCMVDMFSRAGKVEEAYEMMMEIGERLKLESAWGALLGGCRMNGKVEVGEIASEKLSRLAPQHCGYYALLSNTYAMAGRWDEVAKVRGVIGEMGLVKKPGFSTVKI</sequence>
<dbReference type="eggNOG" id="KOG4197">
    <property type="taxonomic scope" value="Eukaryota"/>
</dbReference>
<feature type="repeat" description="PPR" evidence="2">
    <location>
        <begin position="106"/>
        <end position="136"/>
    </location>
</feature>
<dbReference type="InterPro" id="IPR011990">
    <property type="entry name" value="TPR-like_helical_dom_sf"/>
</dbReference>
<keyword evidence="1" id="KW-0677">Repeat</keyword>
<dbReference type="Pfam" id="PF13041">
    <property type="entry name" value="PPR_2"/>
    <property type="match status" value="1"/>
</dbReference>
<dbReference type="HOGENOM" id="CLU_002706_15_10_1"/>
<feature type="repeat" description="PPR" evidence="2">
    <location>
        <begin position="5"/>
        <end position="39"/>
    </location>
</feature>
<keyword evidence="4" id="KW-1185">Reference proteome</keyword>
<dbReference type="EMBL" id="KI392495">
    <property type="protein sequence ID" value="ERN15718.1"/>
    <property type="molecule type" value="Genomic_DNA"/>
</dbReference>
<protein>
    <recommendedName>
        <fullName evidence="5">Pentacotripeptide-repeat region of PRORP domain-containing protein</fullName>
    </recommendedName>
</protein>
<dbReference type="OMA" id="RDQSSWN"/>
<evidence type="ECO:0000313" key="3">
    <source>
        <dbReference type="EMBL" id="ERN15718.1"/>
    </source>
</evidence>
<dbReference type="Gene3D" id="1.25.40.10">
    <property type="entry name" value="Tetratricopeptide repeat domain"/>
    <property type="match status" value="5"/>
</dbReference>
<dbReference type="Pfam" id="PF20431">
    <property type="entry name" value="E_motif"/>
    <property type="match status" value="1"/>
</dbReference>
<evidence type="ECO:0000256" key="1">
    <source>
        <dbReference type="ARBA" id="ARBA00022737"/>
    </source>
</evidence>
<dbReference type="GO" id="GO:0003729">
    <property type="term" value="F:mRNA binding"/>
    <property type="evidence" value="ECO:0007669"/>
    <property type="project" value="UniProtKB-ARBA"/>
</dbReference>
<proteinExistence type="predicted"/>
<dbReference type="InterPro" id="IPR002885">
    <property type="entry name" value="PPR_rpt"/>
</dbReference>
<dbReference type="InterPro" id="IPR046848">
    <property type="entry name" value="E_motif"/>
</dbReference>
<feature type="repeat" description="PPR" evidence="2">
    <location>
        <begin position="552"/>
        <end position="587"/>
    </location>
</feature>
<reference evidence="4" key="1">
    <citation type="journal article" date="2013" name="Science">
        <title>The Amborella genome and the evolution of flowering plants.</title>
        <authorList>
            <consortium name="Amborella Genome Project"/>
        </authorList>
    </citation>
    <scope>NUCLEOTIDE SEQUENCE [LARGE SCALE GENOMIC DNA]</scope>
</reference>
<dbReference type="FunFam" id="1.25.40.10:FF:000073">
    <property type="entry name" value="Pentatricopeptide repeat-containing protein chloroplastic"/>
    <property type="match status" value="1"/>
</dbReference>
<dbReference type="GO" id="GO:0009451">
    <property type="term" value="P:RNA modification"/>
    <property type="evidence" value="ECO:0000318"/>
    <property type="project" value="GO_Central"/>
</dbReference>
<dbReference type="NCBIfam" id="TIGR00756">
    <property type="entry name" value="PPR"/>
    <property type="match status" value="6"/>
</dbReference>
<evidence type="ECO:0000313" key="4">
    <source>
        <dbReference type="Proteomes" id="UP000017836"/>
    </source>
</evidence>
<organism evidence="3 4">
    <name type="scientific">Amborella trichopoda</name>
    <dbReference type="NCBI Taxonomy" id="13333"/>
    <lineage>
        <taxon>Eukaryota</taxon>
        <taxon>Viridiplantae</taxon>
        <taxon>Streptophyta</taxon>
        <taxon>Embryophyta</taxon>
        <taxon>Tracheophyta</taxon>
        <taxon>Spermatophyta</taxon>
        <taxon>Magnoliopsida</taxon>
        <taxon>Amborellales</taxon>
        <taxon>Amborellaceae</taxon>
        <taxon>Amborella</taxon>
    </lineage>
</organism>
<name>U5D5U1_AMBTC</name>
<dbReference type="Proteomes" id="UP000017836">
    <property type="component" value="Unassembled WGS sequence"/>
</dbReference>
<dbReference type="Gramene" id="ERN15718">
    <property type="protein sequence ID" value="ERN15718"/>
    <property type="gene ID" value="AMTR_s00039p00023570"/>
</dbReference>